<evidence type="ECO:0000313" key="2">
    <source>
        <dbReference type="Proteomes" id="UP000588491"/>
    </source>
</evidence>
<organism evidence="1 2">
    <name type="scientific">Niallia alba</name>
    <dbReference type="NCBI Taxonomy" id="2729105"/>
    <lineage>
        <taxon>Bacteria</taxon>
        <taxon>Bacillati</taxon>
        <taxon>Bacillota</taxon>
        <taxon>Bacilli</taxon>
        <taxon>Bacillales</taxon>
        <taxon>Bacillaceae</taxon>
        <taxon>Niallia</taxon>
    </lineage>
</organism>
<evidence type="ECO:0000313" key="1">
    <source>
        <dbReference type="EMBL" id="NMO77686.1"/>
    </source>
</evidence>
<dbReference type="Proteomes" id="UP000588491">
    <property type="component" value="Unassembled WGS sequence"/>
</dbReference>
<dbReference type="EMBL" id="JABBPK010000001">
    <property type="protein sequence ID" value="NMO77686.1"/>
    <property type="molecule type" value="Genomic_DNA"/>
</dbReference>
<name>A0A7Y0PMU1_9BACI</name>
<comment type="caution">
    <text evidence="1">The sequence shown here is derived from an EMBL/GenBank/DDBJ whole genome shotgun (WGS) entry which is preliminary data.</text>
</comment>
<sequence length="178" mass="21240">MLTYQIRLESLYTKMAYILYKSRQVGRSNLDDEVESYTDLKLVPVMQYGNEMLKEGLIEEDLEYIFSLRKIEYSKNPIYSGDDLKLISICFKYFILIAQGDYMEFSDFSRLILRYENVENKHSSLVQSINSLEDAEEKKVPISYEEYLNQVEERKNSKKLLLSKEDVDRLLYRMNEEK</sequence>
<dbReference type="RefSeq" id="WP_016205026.1">
    <property type="nucleotide sequence ID" value="NZ_JABBPK010000001.1"/>
</dbReference>
<gene>
    <name evidence="1" type="ORF">HHU08_11835</name>
</gene>
<dbReference type="AlphaFoldDB" id="A0A7Y0PMU1"/>
<protein>
    <submittedName>
        <fullName evidence="1">Uncharacterized protein</fullName>
    </submittedName>
</protein>
<proteinExistence type="predicted"/>
<keyword evidence="2" id="KW-1185">Reference proteome</keyword>
<accession>A0A7Y0PMU1</accession>
<reference evidence="1 2" key="1">
    <citation type="submission" date="2020-04" db="EMBL/GenBank/DDBJ databases">
        <title>Bacillus sp. UniB3 isolated from commercial digestive syrup.</title>
        <authorList>
            <person name="Thorat V."/>
            <person name="Kirdat K."/>
            <person name="Tiwarekar B."/>
            <person name="Yadav A."/>
        </authorList>
    </citation>
    <scope>NUCLEOTIDE SEQUENCE [LARGE SCALE GENOMIC DNA]</scope>
    <source>
        <strain evidence="1 2">UniB3</strain>
    </source>
</reference>